<evidence type="ECO:0000259" key="3">
    <source>
        <dbReference type="Pfam" id="PF00346"/>
    </source>
</evidence>
<accession>T1A487</accession>
<evidence type="ECO:0000313" key="4">
    <source>
        <dbReference type="EMBL" id="EQD51708.1"/>
    </source>
</evidence>
<name>T1A487_9ZZZZ</name>
<dbReference type="PANTHER" id="PTHR43485:SF1">
    <property type="entry name" value="FORMATE HYDROGENLYASE SUBUNIT 5-RELATED"/>
    <property type="match status" value="1"/>
</dbReference>
<feature type="region of interest" description="Disordered" evidence="2">
    <location>
        <begin position="336"/>
        <end position="356"/>
    </location>
</feature>
<evidence type="ECO:0000256" key="1">
    <source>
        <dbReference type="ARBA" id="ARBA00023002"/>
    </source>
</evidence>
<dbReference type="Gene3D" id="1.10.645.10">
    <property type="entry name" value="Cytochrome-c3 Hydrogenase, chain B"/>
    <property type="match status" value="1"/>
</dbReference>
<feature type="non-terminal residue" evidence="4">
    <location>
        <position position="356"/>
    </location>
</feature>
<dbReference type="AlphaFoldDB" id="T1A487"/>
<proteinExistence type="predicted"/>
<dbReference type="SUPFAM" id="SSF56762">
    <property type="entry name" value="HydB/Nqo4-like"/>
    <property type="match status" value="1"/>
</dbReference>
<dbReference type="EMBL" id="AUZY01007053">
    <property type="protein sequence ID" value="EQD51708.1"/>
    <property type="molecule type" value="Genomic_DNA"/>
</dbReference>
<keyword evidence="1" id="KW-0560">Oxidoreductase</keyword>
<dbReference type="InterPro" id="IPR001135">
    <property type="entry name" value="NADH_Q_OxRdtase_suD"/>
</dbReference>
<comment type="caution">
    <text evidence="4">The sequence shown here is derived from an EMBL/GenBank/DDBJ whole genome shotgun (WGS) entry which is preliminary data.</text>
</comment>
<feature type="region of interest" description="Disordered" evidence="2">
    <location>
        <begin position="26"/>
        <end position="51"/>
    </location>
</feature>
<sequence length="356" mass="38785">AADQTFALVSDLTRTASILVEAPTPAWLDGANPRTGPRPPPGGIGPGPPGQLRFPYGPVTFGLFEAGRIDLETPGEKVAAAFPRTGYKHRAIEASVVGRTPREALPWIERRVGPNSVAHAATFLAAAEAAEGTSVPERELWLRAVGTELQRLQAHLGHIGRSLDAAGQPVGTAQFAALAEELRRSMGRWGGHRWLFGLLDPGYPYRRLERPDLQRLAGEVAGLRRRFDQIWDLARGTRIYVDRLQSTAVVDRKTALAFGAVGPVARGSGIAWDDRSADPTPPYDLVKVEPPVEVEGDALARILVRVAEIRRSAELIEEMADRWPGDLGRVEYRAPGWPPGRGCARSETPGRRPRLR</sequence>
<dbReference type="GO" id="GO:0051287">
    <property type="term" value="F:NAD binding"/>
    <property type="evidence" value="ECO:0007669"/>
    <property type="project" value="InterPro"/>
</dbReference>
<feature type="compositionally biased region" description="Pro residues" evidence="2">
    <location>
        <begin position="36"/>
        <end position="49"/>
    </location>
</feature>
<dbReference type="InterPro" id="IPR029014">
    <property type="entry name" value="NiFe-Hase_large"/>
</dbReference>
<evidence type="ECO:0000256" key="2">
    <source>
        <dbReference type="SAM" id="MobiDB-lite"/>
    </source>
</evidence>
<feature type="non-terminal residue" evidence="4">
    <location>
        <position position="1"/>
    </location>
</feature>
<gene>
    <name evidence="4" type="ORF">B1B_10916</name>
</gene>
<reference evidence="4" key="1">
    <citation type="submission" date="2013-08" db="EMBL/GenBank/DDBJ databases">
        <authorList>
            <person name="Mendez C."/>
            <person name="Richter M."/>
            <person name="Ferrer M."/>
            <person name="Sanchez J."/>
        </authorList>
    </citation>
    <scope>NUCLEOTIDE SEQUENCE</scope>
</reference>
<dbReference type="PANTHER" id="PTHR43485">
    <property type="entry name" value="HYDROGENASE-4 COMPONENT G"/>
    <property type="match status" value="1"/>
</dbReference>
<dbReference type="GO" id="GO:0048038">
    <property type="term" value="F:quinone binding"/>
    <property type="evidence" value="ECO:0007669"/>
    <property type="project" value="InterPro"/>
</dbReference>
<protein>
    <submittedName>
        <fullName evidence="4">NADH dehydrogenase (Quinone)</fullName>
    </submittedName>
</protein>
<dbReference type="InterPro" id="IPR052197">
    <property type="entry name" value="ComplexI_49kDa-like"/>
</dbReference>
<organism evidence="4">
    <name type="scientific">mine drainage metagenome</name>
    <dbReference type="NCBI Taxonomy" id="410659"/>
    <lineage>
        <taxon>unclassified sequences</taxon>
        <taxon>metagenomes</taxon>
        <taxon>ecological metagenomes</taxon>
    </lineage>
</organism>
<feature type="domain" description="NADH-quinone oxidoreductase subunit D" evidence="3">
    <location>
        <begin position="213"/>
        <end position="331"/>
    </location>
</feature>
<dbReference type="GO" id="GO:0016651">
    <property type="term" value="F:oxidoreductase activity, acting on NAD(P)H"/>
    <property type="evidence" value="ECO:0007669"/>
    <property type="project" value="InterPro"/>
</dbReference>
<reference evidence="4" key="2">
    <citation type="journal article" date="2014" name="ISME J.">
        <title>Microbial stratification in low pH oxic and suboxic macroscopic growths along an acid mine drainage.</title>
        <authorList>
            <person name="Mendez-Garcia C."/>
            <person name="Mesa V."/>
            <person name="Sprenger R.R."/>
            <person name="Richter M."/>
            <person name="Diez M.S."/>
            <person name="Solano J."/>
            <person name="Bargiela R."/>
            <person name="Golyshina O.V."/>
            <person name="Manteca A."/>
            <person name="Ramos J.L."/>
            <person name="Gallego J.R."/>
            <person name="Llorente I."/>
            <person name="Martins Dos Santos V.A."/>
            <person name="Jensen O.N."/>
            <person name="Pelaez A.I."/>
            <person name="Sanchez J."/>
            <person name="Ferrer M."/>
        </authorList>
    </citation>
    <scope>NUCLEOTIDE SEQUENCE</scope>
</reference>
<dbReference type="Pfam" id="PF00346">
    <property type="entry name" value="Complex1_49kDa"/>
    <property type="match status" value="1"/>
</dbReference>